<feature type="compositionally biased region" description="Basic and acidic residues" evidence="1">
    <location>
        <begin position="58"/>
        <end position="75"/>
    </location>
</feature>
<dbReference type="Proteomes" id="UP000299102">
    <property type="component" value="Unassembled WGS sequence"/>
</dbReference>
<evidence type="ECO:0000313" key="2">
    <source>
        <dbReference type="EMBL" id="GBP38743.1"/>
    </source>
</evidence>
<evidence type="ECO:0000256" key="1">
    <source>
        <dbReference type="SAM" id="MobiDB-lite"/>
    </source>
</evidence>
<dbReference type="Pfam" id="PF09495">
    <property type="entry name" value="DUF2462"/>
    <property type="match status" value="1"/>
</dbReference>
<dbReference type="EMBL" id="BGZK01000353">
    <property type="protein sequence ID" value="GBP38743.1"/>
    <property type="molecule type" value="Genomic_DNA"/>
</dbReference>
<proteinExistence type="predicted"/>
<accession>A0A4C1VJI6</accession>
<feature type="compositionally biased region" description="Polar residues" evidence="1">
    <location>
        <begin position="77"/>
        <end position="90"/>
    </location>
</feature>
<reference evidence="2 3" key="1">
    <citation type="journal article" date="2019" name="Commun. Biol.">
        <title>The bagworm genome reveals a unique fibroin gene that provides high tensile strength.</title>
        <authorList>
            <person name="Kono N."/>
            <person name="Nakamura H."/>
            <person name="Ohtoshi R."/>
            <person name="Tomita M."/>
            <person name="Numata K."/>
            <person name="Arakawa K."/>
        </authorList>
    </citation>
    <scope>NUCLEOTIDE SEQUENCE [LARGE SCALE GENOMIC DNA]</scope>
</reference>
<evidence type="ECO:0000313" key="3">
    <source>
        <dbReference type="Proteomes" id="UP000299102"/>
    </source>
</evidence>
<gene>
    <name evidence="2" type="ORF">EVAR_22392_1</name>
</gene>
<name>A0A4C1VJI6_EUMVA</name>
<feature type="region of interest" description="Disordered" evidence="1">
    <location>
        <begin position="1"/>
        <end position="90"/>
    </location>
</feature>
<dbReference type="InterPro" id="IPR019034">
    <property type="entry name" value="UPF0390"/>
</dbReference>
<protein>
    <submittedName>
        <fullName evidence="2">Uncharacterized protein</fullName>
    </submittedName>
</protein>
<comment type="caution">
    <text evidence="2">The sequence shown here is derived from an EMBL/GenBank/DDBJ whole genome shotgun (WGS) entry which is preliminary data.</text>
</comment>
<dbReference type="OrthoDB" id="6261058at2759"/>
<organism evidence="2 3">
    <name type="scientific">Eumeta variegata</name>
    <name type="common">Bagworm moth</name>
    <name type="synonym">Eumeta japonica</name>
    <dbReference type="NCBI Taxonomy" id="151549"/>
    <lineage>
        <taxon>Eukaryota</taxon>
        <taxon>Metazoa</taxon>
        <taxon>Ecdysozoa</taxon>
        <taxon>Arthropoda</taxon>
        <taxon>Hexapoda</taxon>
        <taxon>Insecta</taxon>
        <taxon>Pterygota</taxon>
        <taxon>Neoptera</taxon>
        <taxon>Endopterygota</taxon>
        <taxon>Lepidoptera</taxon>
        <taxon>Glossata</taxon>
        <taxon>Ditrysia</taxon>
        <taxon>Tineoidea</taxon>
        <taxon>Psychidae</taxon>
        <taxon>Oiketicinae</taxon>
        <taxon>Eumeta</taxon>
    </lineage>
</organism>
<feature type="compositionally biased region" description="Basic residues" evidence="1">
    <location>
        <begin position="1"/>
        <end position="10"/>
    </location>
</feature>
<keyword evidence="3" id="KW-1185">Reference proteome</keyword>
<feature type="compositionally biased region" description="Basic residues" evidence="1">
    <location>
        <begin position="17"/>
        <end position="32"/>
    </location>
</feature>
<dbReference type="AlphaFoldDB" id="A0A4C1VJI6"/>
<sequence>MAQGKMKVKNKLPANVKTKKDKGRAITKRHNAPVKSKVPTRDSSGRAKLALTKLVNEAAERELRARATGADDKRPAASNTNTPPATSKNN</sequence>